<evidence type="ECO:0000256" key="1">
    <source>
        <dbReference type="SAM" id="SignalP"/>
    </source>
</evidence>
<gene>
    <name evidence="2" type="ORF">FAA97_20645</name>
</gene>
<dbReference type="OrthoDB" id="9841402at2"/>
<name>A0A4S8NSX3_9HYPH</name>
<dbReference type="RefSeq" id="WP_136600469.1">
    <property type="nucleotide sequence ID" value="NZ_STGV01000012.1"/>
</dbReference>
<reference evidence="2 3" key="1">
    <citation type="submission" date="2019-04" db="EMBL/GenBank/DDBJ databases">
        <title>Genome sequence of strain shin9-1.</title>
        <authorList>
            <person name="Gao J."/>
            <person name="Sun J."/>
        </authorList>
    </citation>
    <scope>NUCLEOTIDE SEQUENCE [LARGE SCALE GENOMIC DNA]</scope>
    <source>
        <strain evidence="3">shin9-1</strain>
    </source>
</reference>
<dbReference type="Proteomes" id="UP000308828">
    <property type="component" value="Unassembled WGS sequence"/>
</dbReference>
<dbReference type="AlphaFoldDB" id="A0A4S8NSX3"/>
<comment type="caution">
    <text evidence="2">The sequence shown here is derived from an EMBL/GenBank/DDBJ whole genome shotgun (WGS) entry which is preliminary data.</text>
</comment>
<keyword evidence="1" id="KW-0732">Signal</keyword>
<dbReference type="EMBL" id="STGV01000012">
    <property type="protein sequence ID" value="THV19715.1"/>
    <property type="molecule type" value="Genomic_DNA"/>
</dbReference>
<evidence type="ECO:0000313" key="3">
    <source>
        <dbReference type="Proteomes" id="UP000308828"/>
    </source>
</evidence>
<evidence type="ECO:0000313" key="2">
    <source>
        <dbReference type="EMBL" id="THV19715.1"/>
    </source>
</evidence>
<protein>
    <submittedName>
        <fullName evidence="2">Uncharacterized protein</fullName>
    </submittedName>
</protein>
<feature type="chain" id="PRO_5020425879" evidence="1">
    <location>
        <begin position="24"/>
        <end position="82"/>
    </location>
</feature>
<proteinExistence type="predicted"/>
<keyword evidence="3" id="KW-1185">Reference proteome</keyword>
<sequence>MFFTGKKLAITVALVAVQPNAMIAEAITITDHENRAVTPAKLVERIASWRCADWDVTGPTGETHRAILPAFAGIEAAWARSI</sequence>
<organism evidence="2 3">
    <name type="scientific">Peteryoungia ipomoeae</name>
    <dbReference type="NCBI Taxonomy" id="1210932"/>
    <lineage>
        <taxon>Bacteria</taxon>
        <taxon>Pseudomonadati</taxon>
        <taxon>Pseudomonadota</taxon>
        <taxon>Alphaproteobacteria</taxon>
        <taxon>Hyphomicrobiales</taxon>
        <taxon>Rhizobiaceae</taxon>
        <taxon>Peteryoungia</taxon>
    </lineage>
</organism>
<accession>A0A4S8NSX3</accession>
<feature type="signal peptide" evidence="1">
    <location>
        <begin position="1"/>
        <end position="23"/>
    </location>
</feature>